<evidence type="ECO:0000256" key="1">
    <source>
        <dbReference type="SAM" id="MobiDB-lite"/>
    </source>
</evidence>
<dbReference type="AlphaFoldDB" id="A0A6A5AIK0"/>
<accession>A0A6A5AIK0</accession>
<proteinExistence type="predicted"/>
<reference evidence="2 3" key="1">
    <citation type="submission" date="2019-06" db="EMBL/GenBank/DDBJ databases">
        <title>Genomics analysis of Aphanomyces spp. identifies a new class of oomycete effector associated with host adaptation.</title>
        <authorList>
            <person name="Gaulin E."/>
        </authorList>
    </citation>
    <scope>NUCLEOTIDE SEQUENCE [LARGE SCALE GENOMIC DNA]</scope>
    <source>
        <strain evidence="2 3">E</strain>
    </source>
</reference>
<dbReference type="Proteomes" id="UP000469452">
    <property type="component" value="Unassembled WGS sequence"/>
</dbReference>
<feature type="region of interest" description="Disordered" evidence="1">
    <location>
        <begin position="71"/>
        <end position="91"/>
    </location>
</feature>
<gene>
    <name evidence="2" type="ORF">AaE_004395</name>
</gene>
<name>A0A6A5AIK0_APHAT</name>
<dbReference type="EMBL" id="VJMI01010063">
    <property type="protein sequence ID" value="KAF0757055.1"/>
    <property type="molecule type" value="Genomic_DNA"/>
</dbReference>
<evidence type="ECO:0000313" key="2">
    <source>
        <dbReference type="EMBL" id="KAF0757055.1"/>
    </source>
</evidence>
<evidence type="ECO:0000313" key="3">
    <source>
        <dbReference type="Proteomes" id="UP000469452"/>
    </source>
</evidence>
<sequence>MLAELKVQDSQLIDKLARTQRELELWKSKSAHECAAHVQTRSQLTFMEDTFEQLVEQLLVVRARFGSAEDANGKRALSTTEQVQPNEGESPTAYQERKLVCTLCGMFSIGQTCVQWMESRLVTDAAELARREHLQNDWTQEKSRLERELSRVSLALQDVEASTAKQAQDLRLLRAEGARHEQVLLAARQDVVKCTQHTLEGKTIMKRLLRDIRQYLHLTQLEVKKKFGYVPDAITHHVVWENISTSMKDFDAFLLETNNTSTPECS</sequence>
<comment type="caution">
    <text evidence="2">The sequence shown here is derived from an EMBL/GenBank/DDBJ whole genome shotgun (WGS) entry which is preliminary data.</text>
</comment>
<organism evidence="2 3">
    <name type="scientific">Aphanomyces astaci</name>
    <name type="common">Crayfish plague agent</name>
    <dbReference type="NCBI Taxonomy" id="112090"/>
    <lineage>
        <taxon>Eukaryota</taxon>
        <taxon>Sar</taxon>
        <taxon>Stramenopiles</taxon>
        <taxon>Oomycota</taxon>
        <taxon>Saprolegniomycetes</taxon>
        <taxon>Saprolegniales</taxon>
        <taxon>Verrucalvaceae</taxon>
        <taxon>Aphanomyces</taxon>
    </lineage>
</organism>
<feature type="compositionally biased region" description="Polar residues" evidence="1">
    <location>
        <begin position="77"/>
        <end position="91"/>
    </location>
</feature>
<protein>
    <submittedName>
        <fullName evidence="2">Uncharacterized protein</fullName>
    </submittedName>
</protein>